<dbReference type="Proteomes" id="UP000509704">
    <property type="component" value="Chromosome 3"/>
</dbReference>
<name>A0A7H9B004_ZYGMR</name>
<evidence type="ECO:0000313" key="1">
    <source>
        <dbReference type="EMBL" id="QLG71951.1"/>
    </source>
</evidence>
<gene>
    <name evidence="1" type="ORF">HG535_0C03030</name>
</gene>
<proteinExistence type="predicted"/>
<dbReference type="GeneID" id="59235648"/>
<dbReference type="KEGG" id="zmk:HG535_0C03030"/>
<accession>A0A7H9B004</accession>
<dbReference type="PANTHER" id="PTHR39214">
    <property type="entry name" value="MICROBODY (PEROXISOME) BIOGENESIS PROTEIN PEROXIN 8 (EUROFUNG)"/>
    <property type="match status" value="1"/>
</dbReference>
<protein>
    <submittedName>
        <fullName evidence="1">Uncharacterized protein</fullName>
    </submittedName>
</protein>
<sequence length="570" mass="65604">MDQRAISYLLALLASKSKAIDSTFLNNLVYRTARIKSLPQLVALVEGIFQSDVWSYIDLREVYQMAEAIMYWKLEISEPSIPVSSFYDVWNACFAKCDSWTMPKLSILGGILSTKGKFIGIQSNAFVDDTGNVISYYNQWRVSYFIPIMNHFLSLPHADCSTLVLMYATISEEEDSFKDLVGNWDMVTFYLSAFLSAYMLHSGQNDNFLAGNMNRLAQTLQISIARSSRKVVSAFLSRLCRDCYDLSIVESRGVLEKDYSTVHYSNILFTITLTLRGMLETSTPLPFSSYYQSLMCLFYINFITHDIGSSGLDSYETVYEITSIATATDNNYKIYQEILNTMNGNIWHSTEGTTNKVNTSRLFFMFSYMGTTLNELDNLDPHQISEIILPLKRRYIDSPNEELRESVHLFVLSLFMNNKCTALIEWQSKNFLNYISISVDQFLRGNIKGNQLVIIYQKMASRVPYLRLLSKHVLRDSLHYTYLRTINCKGSELQQKKTLMKCIIYQLPYLTEPYLITWLDTCQDLLAKNNFTAIQRSDVLCTMWDTISSCKSDIALKWWYANMVPLNALL</sequence>
<keyword evidence="2" id="KW-1185">Reference proteome</keyword>
<dbReference type="RefSeq" id="XP_037143679.1">
    <property type="nucleotide sequence ID" value="XM_037287784.1"/>
</dbReference>
<evidence type="ECO:0000313" key="2">
    <source>
        <dbReference type="Proteomes" id="UP000509704"/>
    </source>
</evidence>
<dbReference type="InterPro" id="IPR055334">
    <property type="entry name" value="PEX8-like"/>
</dbReference>
<dbReference type="OrthoDB" id="2357318at2759"/>
<dbReference type="PANTHER" id="PTHR39214:SF1">
    <property type="entry name" value="MICROBODY (PEROXISOME) BIOGENESIS PROTEIN PEROXIN 8 (EUROFUNG)"/>
    <property type="match status" value="1"/>
</dbReference>
<dbReference type="AlphaFoldDB" id="A0A7H9B004"/>
<dbReference type="EMBL" id="CP058606">
    <property type="protein sequence ID" value="QLG71951.1"/>
    <property type="molecule type" value="Genomic_DNA"/>
</dbReference>
<organism evidence="1 2">
    <name type="scientific">Zygotorulaspora mrakii</name>
    <name type="common">Zygosaccharomyces mrakii</name>
    <dbReference type="NCBI Taxonomy" id="42260"/>
    <lineage>
        <taxon>Eukaryota</taxon>
        <taxon>Fungi</taxon>
        <taxon>Dikarya</taxon>
        <taxon>Ascomycota</taxon>
        <taxon>Saccharomycotina</taxon>
        <taxon>Saccharomycetes</taxon>
        <taxon>Saccharomycetales</taxon>
        <taxon>Saccharomycetaceae</taxon>
        <taxon>Zygotorulaspora</taxon>
    </lineage>
</organism>
<reference evidence="1 2" key="1">
    <citation type="submission" date="2020-07" db="EMBL/GenBank/DDBJ databases">
        <title>The yeast mating-type switching endonuclease HO is a domesticated member of an unorthodox homing genetic element family.</title>
        <authorList>
            <person name="Coughlan A.Y."/>
            <person name="Lombardi L."/>
            <person name="Braun-Galleani S."/>
            <person name="Martos A.R."/>
            <person name="Galeote V."/>
            <person name="Bigey F."/>
            <person name="Dequin S."/>
            <person name="Byrne K.P."/>
            <person name="Wolfe K.H."/>
        </authorList>
    </citation>
    <scope>NUCLEOTIDE SEQUENCE [LARGE SCALE GENOMIC DNA]</scope>
    <source>
        <strain evidence="1 2">NRRL Y-6702</strain>
    </source>
</reference>